<comment type="similarity">
    <text evidence="1 2">Belongs to the polypeptide deformylase family.</text>
</comment>
<evidence type="ECO:0000256" key="2">
    <source>
        <dbReference type="HAMAP-Rule" id="MF_00163"/>
    </source>
</evidence>
<keyword evidence="2" id="KW-0479">Metal-binding</keyword>
<comment type="function">
    <text evidence="2">Removes the formyl group from the N-terminal Met of newly synthesized proteins. Requires at least a dipeptide for an efficient rate of reaction. N-terminal L-methionine is a prerequisite for activity but the enzyme has broad specificity at other positions.</text>
</comment>
<dbReference type="NCBIfam" id="TIGR00079">
    <property type="entry name" value="pept_deformyl"/>
    <property type="match status" value="1"/>
</dbReference>
<sequence>MILEIVQYGHPVLRERCKRVEQVDDSIRILADDMLETMYDANGVGLAAPQVGIALRLAVVDVSHDPECISFLKVDGKDAPLASIMPLKFINPELEFTGPKERDAEGCLSIQDIRAEVNRPSAVKATLTLLDGTVTVIETDGLLARAIQHETDHLNGVLFIDRVSPATKISLRRKLKRLTEEG</sequence>
<dbReference type="GO" id="GO:0042586">
    <property type="term" value="F:peptide deformylase activity"/>
    <property type="evidence" value="ECO:0007669"/>
    <property type="project" value="UniProtKB-EC"/>
</dbReference>
<keyword evidence="2 3" id="KW-0378">Hydrolase</keyword>
<dbReference type="CDD" id="cd00487">
    <property type="entry name" value="Pep_deformylase"/>
    <property type="match status" value="1"/>
</dbReference>
<dbReference type="Proteomes" id="UP001165653">
    <property type="component" value="Unassembled WGS sequence"/>
</dbReference>
<dbReference type="EC" id="3.5.1.88" evidence="2"/>
<dbReference type="HAMAP" id="MF_00163">
    <property type="entry name" value="Pep_deformylase"/>
    <property type="match status" value="1"/>
</dbReference>
<comment type="caution">
    <text evidence="3">The sequence shown here is derived from an EMBL/GenBank/DDBJ whole genome shotgun (WGS) entry which is preliminary data.</text>
</comment>
<evidence type="ECO:0000256" key="1">
    <source>
        <dbReference type="ARBA" id="ARBA00010759"/>
    </source>
</evidence>
<dbReference type="SUPFAM" id="SSF56420">
    <property type="entry name" value="Peptide deformylase"/>
    <property type="match status" value="1"/>
</dbReference>
<evidence type="ECO:0000313" key="4">
    <source>
        <dbReference type="Proteomes" id="UP001165653"/>
    </source>
</evidence>
<comment type="cofactor">
    <cofactor evidence="2">
        <name>Fe(2+)</name>
        <dbReference type="ChEBI" id="CHEBI:29033"/>
    </cofactor>
    <text evidence="2">Binds 1 Fe(2+) ion.</text>
</comment>
<protein>
    <recommendedName>
        <fullName evidence="2">Peptide deformylase</fullName>
        <shortName evidence="2">PDF</shortName>
        <ecNumber evidence="2">3.5.1.88</ecNumber>
    </recommendedName>
    <alternativeName>
        <fullName evidence="2">Polypeptide deformylase</fullName>
    </alternativeName>
</protein>
<dbReference type="InterPro" id="IPR023635">
    <property type="entry name" value="Peptide_deformylase"/>
</dbReference>
<feature type="binding site" evidence="2">
    <location>
        <position position="107"/>
    </location>
    <ligand>
        <name>Fe cation</name>
        <dbReference type="ChEBI" id="CHEBI:24875"/>
    </ligand>
</feature>
<dbReference type="EMBL" id="JAPDDR010000018">
    <property type="protein sequence ID" value="MCW1916719.1"/>
    <property type="molecule type" value="Genomic_DNA"/>
</dbReference>
<feature type="active site" evidence="2">
    <location>
        <position position="150"/>
    </location>
</feature>
<dbReference type="PANTHER" id="PTHR10458">
    <property type="entry name" value="PEPTIDE DEFORMYLASE"/>
    <property type="match status" value="1"/>
</dbReference>
<accession>A0ABT3GAR9</accession>
<comment type="catalytic activity">
    <reaction evidence="2">
        <text>N-terminal N-formyl-L-methionyl-[peptide] + H2O = N-terminal L-methionyl-[peptide] + formate</text>
        <dbReference type="Rhea" id="RHEA:24420"/>
        <dbReference type="Rhea" id="RHEA-COMP:10639"/>
        <dbReference type="Rhea" id="RHEA-COMP:10640"/>
        <dbReference type="ChEBI" id="CHEBI:15377"/>
        <dbReference type="ChEBI" id="CHEBI:15740"/>
        <dbReference type="ChEBI" id="CHEBI:49298"/>
        <dbReference type="ChEBI" id="CHEBI:64731"/>
        <dbReference type="EC" id="3.5.1.88"/>
    </reaction>
</comment>
<evidence type="ECO:0000313" key="3">
    <source>
        <dbReference type="EMBL" id="MCW1916719.1"/>
    </source>
</evidence>
<keyword evidence="2" id="KW-0408">Iron</keyword>
<dbReference type="RefSeq" id="WP_264516306.1">
    <property type="nucleotide sequence ID" value="NZ_JAPDDR010000018.1"/>
</dbReference>
<dbReference type="PIRSF" id="PIRSF004749">
    <property type="entry name" value="Pep_def"/>
    <property type="match status" value="1"/>
</dbReference>
<dbReference type="NCBIfam" id="NF001159">
    <property type="entry name" value="PRK00150.1-3"/>
    <property type="match status" value="1"/>
</dbReference>
<reference evidence="3" key="1">
    <citation type="submission" date="2022-10" db="EMBL/GenBank/DDBJ databases">
        <title>Luteolibacter sp. GHJ8, whole genome shotgun sequencing project.</title>
        <authorList>
            <person name="Zhao G."/>
            <person name="Shen L."/>
        </authorList>
    </citation>
    <scope>NUCLEOTIDE SEQUENCE</scope>
    <source>
        <strain evidence="3">GHJ8</strain>
    </source>
</reference>
<feature type="binding site" evidence="2">
    <location>
        <position position="149"/>
    </location>
    <ligand>
        <name>Fe cation</name>
        <dbReference type="ChEBI" id="CHEBI:24875"/>
    </ligand>
</feature>
<keyword evidence="2" id="KW-0648">Protein biosynthesis</keyword>
<dbReference type="PRINTS" id="PR01576">
    <property type="entry name" value="PDEFORMYLASE"/>
</dbReference>
<organism evidence="3 4">
    <name type="scientific">Luteolibacter rhizosphaerae</name>
    <dbReference type="NCBI Taxonomy" id="2989719"/>
    <lineage>
        <taxon>Bacteria</taxon>
        <taxon>Pseudomonadati</taxon>
        <taxon>Verrucomicrobiota</taxon>
        <taxon>Verrucomicrobiia</taxon>
        <taxon>Verrucomicrobiales</taxon>
        <taxon>Verrucomicrobiaceae</taxon>
        <taxon>Luteolibacter</taxon>
    </lineage>
</organism>
<dbReference type="Pfam" id="PF01327">
    <property type="entry name" value="Pep_deformylase"/>
    <property type="match status" value="1"/>
</dbReference>
<dbReference type="Gene3D" id="3.90.45.10">
    <property type="entry name" value="Peptide deformylase"/>
    <property type="match status" value="1"/>
</dbReference>
<feature type="binding site" evidence="2">
    <location>
        <position position="153"/>
    </location>
    <ligand>
        <name>Fe cation</name>
        <dbReference type="ChEBI" id="CHEBI:24875"/>
    </ligand>
</feature>
<name>A0ABT3GAR9_9BACT</name>
<keyword evidence="4" id="KW-1185">Reference proteome</keyword>
<gene>
    <name evidence="2 3" type="primary">def</name>
    <name evidence="3" type="ORF">OJ996_24240</name>
</gene>
<dbReference type="InterPro" id="IPR036821">
    <property type="entry name" value="Peptide_deformylase_sf"/>
</dbReference>
<proteinExistence type="inferred from homology"/>
<dbReference type="PANTHER" id="PTHR10458:SF22">
    <property type="entry name" value="PEPTIDE DEFORMYLASE"/>
    <property type="match status" value="1"/>
</dbReference>